<name>A0A8E2EHN8_9PEZI</name>
<dbReference type="Pfam" id="PF12656">
    <property type="entry name" value="G-patch_2"/>
    <property type="match status" value="1"/>
</dbReference>
<gene>
    <name evidence="7" type="ORF">K432DRAFT_414210</name>
</gene>
<evidence type="ECO:0000313" key="7">
    <source>
        <dbReference type="EMBL" id="OCK84126.1"/>
    </source>
</evidence>
<evidence type="ECO:0000256" key="4">
    <source>
        <dbReference type="RuleBase" id="RU369096"/>
    </source>
</evidence>
<dbReference type="InterPro" id="IPR026822">
    <property type="entry name" value="Spp2/MOS2_G-patch"/>
</dbReference>
<sequence>MKFSLAFGAKNTAVTTNLKRPLSAIHGFEDEADAAPQQVAVSAFDSSAGGAIAESNPTQVTGPLIIEQLPNRRDWRQGRHKRQRNIEAQNSQSNGSSVNDHKDIVGGSGLSYGLSVVRKEESTADQTKPKGMSEAAVAETITLTEDELALKALLGEEPKSNLVLPAVANEEEAFHRDYNEAPDAPTLEDYERVKVEDFGAALLRGMGWRDGEEISKPRLLERRPALLGLGAKDDAAVGIELGEWGKATKGKRKVDQAYNPVLLLNKQTGEKLTEEELKGRIEQQKMVEQERTSERRKRSPAQEPDYRSSEKSSRWHKYENDDVRRGSDRRRKERNGEEGKDKPRDYDSRHSSSRRDRSTSTDSRRKRKRRDDDERDSEGSKRRHRDDRQERDSSRRKHRDREKRDDSGRRRKQEVY</sequence>
<evidence type="ECO:0000256" key="1">
    <source>
        <dbReference type="ARBA" id="ARBA00004123"/>
    </source>
</evidence>
<evidence type="ECO:0000256" key="2">
    <source>
        <dbReference type="ARBA" id="ARBA00008576"/>
    </source>
</evidence>
<keyword evidence="4" id="KW-0507">mRNA processing</keyword>
<evidence type="ECO:0000313" key="8">
    <source>
        <dbReference type="Proteomes" id="UP000250266"/>
    </source>
</evidence>
<keyword evidence="3 4" id="KW-0539">Nucleus</keyword>
<organism evidence="7 8">
    <name type="scientific">Lepidopterella palustris CBS 459.81</name>
    <dbReference type="NCBI Taxonomy" id="1314670"/>
    <lineage>
        <taxon>Eukaryota</taxon>
        <taxon>Fungi</taxon>
        <taxon>Dikarya</taxon>
        <taxon>Ascomycota</taxon>
        <taxon>Pezizomycotina</taxon>
        <taxon>Dothideomycetes</taxon>
        <taxon>Pleosporomycetidae</taxon>
        <taxon>Mytilinidiales</taxon>
        <taxon>Argynnaceae</taxon>
        <taxon>Lepidopterella</taxon>
    </lineage>
</organism>
<feature type="region of interest" description="Disordered" evidence="5">
    <location>
        <begin position="275"/>
        <end position="416"/>
    </location>
</feature>
<feature type="compositionally biased region" description="Basic and acidic residues" evidence="5">
    <location>
        <begin position="334"/>
        <end position="363"/>
    </location>
</feature>
<comment type="function">
    <text evidence="4">Involved in spliceosome maturation and the first step of pre-mRNA splicing.</text>
</comment>
<reference evidence="7 8" key="1">
    <citation type="journal article" date="2016" name="Nat. Commun.">
        <title>Ectomycorrhizal ecology is imprinted in the genome of the dominant symbiotic fungus Cenococcum geophilum.</title>
        <authorList>
            <consortium name="DOE Joint Genome Institute"/>
            <person name="Peter M."/>
            <person name="Kohler A."/>
            <person name="Ohm R.A."/>
            <person name="Kuo A."/>
            <person name="Krutzmann J."/>
            <person name="Morin E."/>
            <person name="Arend M."/>
            <person name="Barry K.W."/>
            <person name="Binder M."/>
            <person name="Choi C."/>
            <person name="Clum A."/>
            <person name="Copeland A."/>
            <person name="Grisel N."/>
            <person name="Haridas S."/>
            <person name="Kipfer T."/>
            <person name="LaButti K."/>
            <person name="Lindquist E."/>
            <person name="Lipzen A."/>
            <person name="Maire R."/>
            <person name="Meier B."/>
            <person name="Mihaltcheva S."/>
            <person name="Molinier V."/>
            <person name="Murat C."/>
            <person name="Poggeler S."/>
            <person name="Quandt C.A."/>
            <person name="Sperisen C."/>
            <person name="Tritt A."/>
            <person name="Tisserant E."/>
            <person name="Crous P.W."/>
            <person name="Henrissat B."/>
            <person name="Nehls U."/>
            <person name="Egli S."/>
            <person name="Spatafora J.W."/>
            <person name="Grigoriev I.V."/>
            <person name="Martin F.M."/>
        </authorList>
    </citation>
    <scope>NUCLEOTIDE SEQUENCE [LARGE SCALE GENOMIC DNA]</scope>
    <source>
        <strain evidence="7 8">CBS 459.81</strain>
    </source>
</reference>
<feature type="compositionally biased region" description="Basic and acidic residues" evidence="5">
    <location>
        <begin position="402"/>
        <end position="416"/>
    </location>
</feature>
<dbReference type="AlphaFoldDB" id="A0A8E2EHN8"/>
<comment type="subcellular location">
    <subcellularLocation>
        <location evidence="1 4">Nucleus</location>
    </subcellularLocation>
</comment>
<keyword evidence="8" id="KW-1185">Reference proteome</keyword>
<feature type="domain" description="Spp2/MOS2 G-patch" evidence="6">
    <location>
        <begin position="182"/>
        <end position="234"/>
    </location>
</feature>
<dbReference type="Proteomes" id="UP000250266">
    <property type="component" value="Unassembled WGS sequence"/>
</dbReference>
<evidence type="ECO:0000256" key="3">
    <source>
        <dbReference type="ARBA" id="ARBA00023242"/>
    </source>
</evidence>
<feature type="compositionally biased region" description="Basic and acidic residues" evidence="5">
    <location>
        <begin position="304"/>
        <end position="326"/>
    </location>
</feature>
<dbReference type="GO" id="GO:0005681">
    <property type="term" value="C:spliceosomal complex"/>
    <property type="evidence" value="ECO:0007669"/>
    <property type="project" value="UniProtKB-UniRule"/>
</dbReference>
<feature type="compositionally biased region" description="Polar residues" evidence="5">
    <location>
        <begin position="86"/>
        <end position="98"/>
    </location>
</feature>
<evidence type="ECO:0000256" key="5">
    <source>
        <dbReference type="SAM" id="MobiDB-lite"/>
    </source>
</evidence>
<protein>
    <recommendedName>
        <fullName evidence="4">Pre-mRNA-splicing factor</fullName>
    </recommendedName>
</protein>
<dbReference type="PANTHER" id="PTHR15818:SF2">
    <property type="entry name" value="G-PATCH DOMAIN AND KOW MOTIFS-CONTAINING PROTEIN"/>
    <property type="match status" value="1"/>
</dbReference>
<dbReference type="EMBL" id="KV744844">
    <property type="protein sequence ID" value="OCK84126.1"/>
    <property type="molecule type" value="Genomic_DNA"/>
</dbReference>
<dbReference type="InterPro" id="IPR045166">
    <property type="entry name" value="Spp2-like"/>
</dbReference>
<accession>A0A8E2EHN8</accession>
<feature type="region of interest" description="Disordered" evidence="5">
    <location>
        <begin position="72"/>
        <end position="104"/>
    </location>
</feature>
<keyword evidence="4" id="KW-0747">Spliceosome</keyword>
<evidence type="ECO:0000259" key="6">
    <source>
        <dbReference type="Pfam" id="PF12656"/>
    </source>
</evidence>
<keyword evidence="4" id="KW-0508">mRNA splicing</keyword>
<dbReference type="GO" id="GO:0000398">
    <property type="term" value="P:mRNA splicing, via spliceosome"/>
    <property type="evidence" value="ECO:0007669"/>
    <property type="project" value="UniProtKB-UniRule"/>
</dbReference>
<dbReference type="PANTHER" id="PTHR15818">
    <property type="entry name" value="G PATCH AND KOW-CONTAINING"/>
    <property type="match status" value="1"/>
</dbReference>
<dbReference type="OrthoDB" id="5577072at2759"/>
<comment type="similarity">
    <text evidence="2 4">Belongs to the SPP2 family.</text>
</comment>
<proteinExistence type="inferred from homology"/>
<feature type="compositionally biased region" description="Basic and acidic residues" evidence="5">
    <location>
        <begin position="275"/>
        <end position="293"/>
    </location>
</feature>